<dbReference type="InParanoid" id="A0A2P5F1A3"/>
<protein>
    <submittedName>
        <fullName evidence="2">Uncharacterized protein</fullName>
    </submittedName>
</protein>
<feature type="coiled-coil region" evidence="1">
    <location>
        <begin position="52"/>
        <end position="79"/>
    </location>
</feature>
<sequence length="104" mass="12184">MTYRATEKGLENRTSCRILSLNQKLIGEKHKQAQSEASLCTQSKLYFHLMHLLQVNEEENAAEGEMKEKNERKKKKKNLLEQCIYCSFSYDLTQPQAMHVYVNN</sequence>
<dbReference type="Proteomes" id="UP000237000">
    <property type="component" value="Unassembled WGS sequence"/>
</dbReference>
<organism evidence="2 3">
    <name type="scientific">Trema orientale</name>
    <name type="common">Charcoal tree</name>
    <name type="synonym">Celtis orientalis</name>
    <dbReference type="NCBI Taxonomy" id="63057"/>
    <lineage>
        <taxon>Eukaryota</taxon>
        <taxon>Viridiplantae</taxon>
        <taxon>Streptophyta</taxon>
        <taxon>Embryophyta</taxon>
        <taxon>Tracheophyta</taxon>
        <taxon>Spermatophyta</taxon>
        <taxon>Magnoliopsida</taxon>
        <taxon>eudicotyledons</taxon>
        <taxon>Gunneridae</taxon>
        <taxon>Pentapetalae</taxon>
        <taxon>rosids</taxon>
        <taxon>fabids</taxon>
        <taxon>Rosales</taxon>
        <taxon>Cannabaceae</taxon>
        <taxon>Trema</taxon>
    </lineage>
</organism>
<keyword evidence="3" id="KW-1185">Reference proteome</keyword>
<dbReference type="EMBL" id="JXTC01000073">
    <property type="protein sequence ID" value="PON91563.1"/>
    <property type="molecule type" value="Genomic_DNA"/>
</dbReference>
<gene>
    <name evidence="2" type="ORF">TorRG33x02_126020</name>
</gene>
<evidence type="ECO:0000256" key="1">
    <source>
        <dbReference type="SAM" id="Coils"/>
    </source>
</evidence>
<evidence type="ECO:0000313" key="2">
    <source>
        <dbReference type="EMBL" id="PON91563.1"/>
    </source>
</evidence>
<evidence type="ECO:0000313" key="3">
    <source>
        <dbReference type="Proteomes" id="UP000237000"/>
    </source>
</evidence>
<name>A0A2P5F1A3_TREOI</name>
<reference evidence="3" key="1">
    <citation type="submission" date="2016-06" db="EMBL/GenBank/DDBJ databases">
        <title>Parallel loss of symbiosis genes in relatives of nitrogen-fixing non-legume Parasponia.</title>
        <authorList>
            <person name="Van Velzen R."/>
            <person name="Holmer R."/>
            <person name="Bu F."/>
            <person name="Rutten L."/>
            <person name="Van Zeijl A."/>
            <person name="Liu W."/>
            <person name="Santuari L."/>
            <person name="Cao Q."/>
            <person name="Sharma T."/>
            <person name="Shen D."/>
            <person name="Roswanjaya Y."/>
            <person name="Wardhani T."/>
            <person name="Kalhor M.S."/>
            <person name="Jansen J."/>
            <person name="Van den Hoogen J."/>
            <person name="Gungor B."/>
            <person name="Hartog M."/>
            <person name="Hontelez J."/>
            <person name="Verver J."/>
            <person name="Yang W.-C."/>
            <person name="Schijlen E."/>
            <person name="Repin R."/>
            <person name="Schilthuizen M."/>
            <person name="Schranz E."/>
            <person name="Heidstra R."/>
            <person name="Miyata K."/>
            <person name="Fedorova E."/>
            <person name="Kohlen W."/>
            <person name="Bisseling T."/>
            <person name="Smit S."/>
            <person name="Geurts R."/>
        </authorList>
    </citation>
    <scope>NUCLEOTIDE SEQUENCE [LARGE SCALE GENOMIC DNA]</scope>
    <source>
        <strain evidence="3">cv. RG33-2</strain>
    </source>
</reference>
<proteinExistence type="predicted"/>
<dbReference type="AlphaFoldDB" id="A0A2P5F1A3"/>
<keyword evidence="1" id="KW-0175">Coiled coil</keyword>
<comment type="caution">
    <text evidence="2">The sequence shown here is derived from an EMBL/GenBank/DDBJ whole genome shotgun (WGS) entry which is preliminary data.</text>
</comment>
<accession>A0A2P5F1A3</accession>